<accession>A0AAV1X4L6</accession>
<organism evidence="1 2">
    <name type="scientific">Lupinus luteus</name>
    <name type="common">European yellow lupine</name>
    <dbReference type="NCBI Taxonomy" id="3873"/>
    <lineage>
        <taxon>Eukaryota</taxon>
        <taxon>Viridiplantae</taxon>
        <taxon>Streptophyta</taxon>
        <taxon>Embryophyta</taxon>
        <taxon>Tracheophyta</taxon>
        <taxon>Spermatophyta</taxon>
        <taxon>Magnoliopsida</taxon>
        <taxon>eudicotyledons</taxon>
        <taxon>Gunneridae</taxon>
        <taxon>Pentapetalae</taxon>
        <taxon>rosids</taxon>
        <taxon>fabids</taxon>
        <taxon>Fabales</taxon>
        <taxon>Fabaceae</taxon>
        <taxon>Papilionoideae</taxon>
        <taxon>50 kb inversion clade</taxon>
        <taxon>genistoids sensu lato</taxon>
        <taxon>core genistoids</taxon>
        <taxon>Genisteae</taxon>
        <taxon>Lupinus</taxon>
    </lineage>
</organism>
<protein>
    <submittedName>
        <fullName evidence="1">Uncharacterized protein</fullName>
    </submittedName>
</protein>
<reference evidence="1 2" key="1">
    <citation type="submission" date="2024-03" db="EMBL/GenBank/DDBJ databases">
        <authorList>
            <person name="Martinez-Hernandez J."/>
        </authorList>
    </citation>
    <scope>NUCLEOTIDE SEQUENCE [LARGE SCALE GENOMIC DNA]</scope>
</reference>
<sequence>MELSPLNNEAINYDNNEVPSSICKTSHTMTTWKEEAFPWSIKRNCTNSSAIITGFIIP</sequence>
<name>A0AAV1X4L6_LUPLU</name>
<evidence type="ECO:0000313" key="2">
    <source>
        <dbReference type="Proteomes" id="UP001497480"/>
    </source>
</evidence>
<dbReference type="AlphaFoldDB" id="A0AAV1X4L6"/>
<keyword evidence="2" id="KW-1185">Reference proteome</keyword>
<dbReference type="EMBL" id="CAXHTB010000012">
    <property type="protein sequence ID" value="CAL0316550.1"/>
    <property type="molecule type" value="Genomic_DNA"/>
</dbReference>
<gene>
    <name evidence="1" type="ORF">LLUT_LOCUS17610</name>
</gene>
<comment type="caution">
    <text evidence="1">The sequence shown here is derived from an EMBL/GenBank/DDBJ whole genome shotgun (WGS) entry which is preliminary data.</text>
</comment>
<dbReference type="Proteomes" id="UP001497480">
    <property type="component" value="Unassembled WGS sequence"/>
</dbReference>
<proteinExistence type="predicted"/>
<evidence type="ECO:0000313" key="1">
    <source>
        <dbReference type="EMBL" id="CAL0316550.1"/>
    </source>
</evidence>